<organism evidence="1 2">
    <name type="scientific">Dictyobacter formicarum</name>
    <dbReference type="NCBI Taxonomy" id="2778368"/>
    <lineage>
        <taxon>Bacteria</taxon>
        <taxon>Bacillati</taxon>
        <taxon>Chloroflexota</taxon>
        <taxon>Ktedonobacteria</taxon>
        <taxon>Ktedonobacterales</taxon>
        <taxon>Dictyobacteraceae</taxon>
        <taxon>Dictyobacter</taxon>
    </lineage>
</organism>
<evidence type="ECO:0000313" key="2">
    <source>
        <dbReference type="Proteomes" id="UP000635565"/>
    </source>
</evidence>
<gene>
    <name evidence="1" type="ORF">KSZ_74470</name>
</gene>
<dbReference type="Proteomes" id="UP000635565">
    <property type="component" value="Unassembled WGS sequence"/>
</dbReference>
<comment type="caution">
    <text evidence="1">The sequence shown here is derived from an EMBL/GenBank/DDBJ whole genome shotgun (WGS) entry which is preliminary data.</text>
</comment>
<keyword evidence="2" id="KW-1185">Reference proteome</keyword>
<dbReference type="EMBL" id="BNJJ01000037">
    <property type="protein sequence ID" value="GHO89441.1"/>
    <property type="molecule type" value="Genomic_DNA"/>
</dbReference>
<evidence type="ECO:0000313" key="1">
    <source>
        <dbReference type="EMBL" id="GHO89441.1"/>
    </source>
</evidence>
<accession>A0ABQ3VVV2</accession>
<sequence length="105" mass="11909">MSYKEKSFEKAVGSERSGWLCDLLDASYLIPLLEAVLQNGTVLPGTQMMPPWLEMSSDGTEGGKKALRVFGRLESPHLLFAQSRGLMRIFRTIVQPFVWPMLHPW</sequence>
<proteinExistence type="predicted"/>
<name>A0ABQ3VVV2_9CHLR</name>
<protein>
    <submittedName>
        <fullName evidence="1">Uncharacterized protein</fullName>
    </submittedName>
</protein>
<reference evidence="1 2" key="1">
    <citation type="journal article" date="2021" name="Int. J. Syst. Evol. Microbiol.">
        <title>Reticulibacter mediterranei gen. nov., sp. nov., within the new family Reticulibacteraceae fam. nov., and Ktedonospora formicarum gen. nov., sp. nov., Ktedonobacter robiniae sp. nov., Dictyobacter formicarum sp. nov. and Dictyobacter arantiisoli sp. nov., belonging to the class Ktedonobacteria.</title>
        <authorList>
            <person name="Yabe S."/>
            <person name="Zheng Y."/>
            <person name="Wang C.M."/>
            <person name="Sakai Y."/>
            <person name="Abe K."/>
            <person name="Yokota A."/>
            <person name="Donadio S."/>
            <person name="Cavaletti L."/>
            <person name="Monciardini P."/>
        </authorList>
    </citation>
    <scope>NUCLEOTIDE SEQUENCE [LARGE SCALE GENOMIC DNA]</scope>
    <source>
        <strain evidence="1 2">SOSP1-9</strain>
    </source>
</reference>